<comment type="caution">
    <text evidence="1">The sequence shown here is derived from an EMBL/GenBank/DDBJ whole genome shotgun (WGS) entry which is preliminary data.</text>
</comment>
<proteinExistence type="predicted"/>
<evidence type="ECO:0000313" key="1">
    <source>
        <dbReference type="EMBL" id="CAD6230674.1"/>
    </source>
</evidence>
<dbReference type="Proteomes" id="UP000604825">
    <property type="component" value="Unassembled WGS sequence"/>
</dbReference>
<keyword evidence="2" id="KW-1185">Reference proteome</keyword>
<accession>A0A811NVZ2</accession>
<name>A0A811NVZ2_9POAL</name>
<evidence type="ECO:0000313" key="2">
    <source>
        <dbReference type="Proteomes" id="UP000604825"/>
    </source>
</evidence>
<dbReference type="AlphaFoldDB" id="A0A811NVZ2"/>
<organism evidence="1 2">
    <name type="scientific">Miscanthus lutarioriparius</name>
    <dbReference type="NCBI Taxonomy" id="422564"/>
    <lineage>
        <taxon>Eukaryota</taxon>
        <taxon>Viridiplantae</taxon>
        <taxon>Streptophyta</taxon>
        <taxon>Embryophyta</taxon>
        <taxon>Tracheophyta</taxon>
        <taxon>Spermatophyta</taxon>
        <taxon>Magnoliopsida</taxon>
        <taxon>Liliopsida</taxon>
        <taxon>Poales</taxon>
        <taxon>Poaceae</taxon>
        <taxon>PACMAD clade</taxon>
        <taxon>Panicoideae</taxon>
        <taxon>Andropogonodae</taxon>
        <taxon>Andropogoneae</taxon>
        <taxon>Saccharinae</taxon>
        <taxon>Miscanthus</taxon>
    </lineage>
</organism>
<gene>
    <name evidence="1" type="ORF">NCGR_LOCUS20904</name>
</gene>
<sequence>MSSEQIDLKLHADIMMAFPILFHTRTLSLLQLRGAKRGRFVLPPARSPLPSAFGDLWVLECVGEWWIFDRRCRLGTRYRGRSPGGGREVVTASPWWNKVLLALSHLVVTCSGAGGGPVRSGLSGSGDRVGAPDPVGSCSGVLPAVARRLGRASGSLAFCFVDAVAAVGLLEDRWLDRARASCGGSRRRRRALVHDPGSSGWSFLGSGRGQRRLELAIPGDGVFSSLRLGKAASRIGSRRLAAALDRLHARCR</sequence>
<reference evidence="1" key="1">
    <citation type="submission" date="2020-10" db="EMBL/GenBank/DDBJ databases">
        <authorList>
            <person name="Han B."/>
            <person name="Lu T."/>
            <person name="Zhao Q."/>
            <person name="Huang X."/>
            <person name="Zhao Y."/>
        </authorList>
    </citation>
    <scope>NUCLEOTIDE SEQUENCE</scope>
</reference>
<dbReference type="EMBL" id="CAJGYO010000005">
    <property type="protein sequence ID" value="CAD6230674.1"/>
    <property type="molecule type" value="Genomic_DNA"/>
</dbReference>
<protein>
    <submittedName>
        <fullName evidence="1">Uncharacterized protein</fullName>
    </submittedName>
</protein>